<dbReference type="Proteomes" id="UP000192872">
    <property type="component" value="Unassembled WGS sequence"/>
</dbReference>
<accession>A0A1W9HRF4</accession>
<dbReference type="AlphaFoldDB" id="A0A1W9HRF4"/>
<dbReference type="RefSeq" id="WP_376804020.1">
    <property type="nucleotide sequence ID" value="NZ_DBNB01000021.1"/>
</dbReference>
<sequence>MRVWLIAALLPAFATLSLLGATRASADNCSERAERMRAAIQIDVRKRQIAEGVAKDLLPQVEKAEALCKGGKVSDGEKALDAITRKFGYR</sequence>
<gene>
    <name evidence="2" type="ORF">A4S15_00980</name>
</gene>
<keyword evidence="1" id="KW-0732">Signal</keyword>
<organism evidence="2 3">
    <name type="scientific">Candidatus Raskinella chloraquaticus</name>
    <dbReference type="NCBI Taxonomy" id="1951219"/>
    <lineage>
        <taxon>Bacteria</taxon>
        <taxon>Pseudomonadati</taxon>
        <taxon>Pseudomonadota</taxon>
        <taxon>Alphaproteobacteria</taxon>
        <taxon>Hyphomicrobiales</taxon>
        <taxon>Phreatobacteraceae</taxon>
        <taxon>Candidatus Raskinella</taxon>
    </lineage>
</organism>
<evidence type="ECO:0000256" key="1">
    <source>
        <dbReference type="SAM" id="SignalP"/>
    </source>
</evidence>
<proteinExistence type="predicted"/>
<dbReference type="EMBL" id="LWDL01000027">
    <property type="protein sequence ID" value="OQW50040.1"/>
    <property type="molecule type" value="Genomic_DNA"/>
</dbReference>
<evidence type="ECO:0000313" key="2">
    <source>
        <dbReference type="EMBL" id="OQW50040.1"/>
    </source>
</evidence>
<feature type="signal peptide" evidence="1">
    <location>
        <begin position="1"/>
        <end position="26"/>
    </location>
</feature>
<evidence type="ECO:0000313" key="3">
    <source>
        <dbReference type="Proteomes" id="UP000192872"/>
    </source>
</evidence>
<protein>
    <submittedName>
        <fullName evidence="2">Uncharacterized protein</fullName>
    </submittedName>
</protein>
<reference evidence="2 3" key="1">
    <citation type="journal article" date="2017" name="Water Res.">
        <title>Comammox in drinking water systems.</title>
        <authorList>
            <person name="Wang Y."/>
            <person name="Ma L."/>
            <person name="Mao Y."/>
            <person name="Jiang X."/>
            <person name="Xia Y."/>
            <person name="Yu K."/>
            <person name="Li B."/>
            <person name="Zhang T."/>
        </authorList>
    </citation>
    <scope>NUCLEOTIDE SEQUENCE [LARGE SCALE GENOMIC DNA]</scope>
    <source>
        <strain evidence="2">SG_bin8</strain>
    </source>
</reference>
<comment type="caution">
    <text evidence="2">The sequence shown here is derived from an EMBL/GenBank/DDBJ whole genome shotgun (WGS) entry which is preliminary data.</text>
</comment>
<name>A0A1W9HRF4_9HYPH</name>
<feature type="chain" id="PRO_5013026699" evidence="1">
    <location>
        <begin position="27"/>
        <end position="90"/>
    </location>
</feature>